<dbReference type="Proteomes" id="UP000186795">
    <property type="component" value="Unassembled WGS sequence"/>
</dbReference>
<feature type="active site" description="Proton acceptor" evidence="11">
    <location>
        <position position="114"/>
    </location>
</feature>
<dbReference type="CDD" id="cd02203">
    <property type="entry name" value="PurL_repeat1"/>
    <property type="match status" value="1"/>
</dbReference>
<gene>
    <name evidence="11" type="primary">purL</name>
    <name evidence="15" type="ORF">SAMN05421790_10910</name>
</gene>
<dbReference type="InterPro" id="IPR010074">
    <property type="entry name" value="PRibForGlyAmidine_synth_PurL"/>
</dbReference>
<feature type="active site" evidence="11">
    <location>
        <position position="68"/>
    </location>
</feature>
<keyword evidence="6 11" id="KW-0067">ATP-binding</keyword>
<feature type="domain" description="PurM-like N-terminal" evidence="12">
    <location>
        <begin position="458"/>
        <end position="576"/>
    </location>
</feature>
<dbReference type="Pfam" id="PF02769">
    <property type="entry name" value="AIRS_C"/>
    <property type="match status" value="2"/>
</dbReference>
<dbReference type="UniPathway" id="UPA00074">
    <property type="reaction ID" value="UER00128"/>
</dbReference>
<dbReference type="CDD" id="cd02204">
    <property type="entry name" value="PurL_repeat2"/>
    <property type="match status" value="1"/>
</dbReference>
<feature type="binding site" evidence="11">
    <location>
        <begin position="331"/>
        <end position="333"/>
    </location>
    <ligand>
        <name>substrate</name>
    </ligand>
</feature>
<dbReference type="InterPro" id="IPR010918">
    <property type="entry name" value="PurM-like_C_dom"/>
</dbReference>
<feature type="binding site" evidence="11">
    <location>
        <position position="71"/>
    </location>
    <ligand>
        <name>ATP</name>
        <dbReference type="ChEBI" id="CHEBI:30616"/>
    </ligand>
</feature>
<dbReference type="RefSeq" id="WP_234992624.1">
    <property type="nucleotide sequence ID" value="NZ_CP048103.1"/>
</dbReference>
<dbReference type="GO" id="GO:0005524">
    <property type="term" value="F:ATP binding"/>
    <property type="evidence" value="ECO:0007669"/>
    <property type="project" value="UniProtKB-UniRule"/>
</dbReference>
<comment type="pathway">
    <text evidence="11">Purine metabolism; IMP biosynthesis via de novo pathway; 5-amino-1-(5-phospho-D-ribosyl)imidazole from N(2)-formyl-N(1)-(5-phospho-D-ribosyl)glycinamide: step 1/2.</text>
</comment>
<dbReference type="Gene3D" id="3.90.650.10">
    <property type="entry name" value="PurM-like C-terminal domain"/>
    <property type="match status" value="2"/>
</dbReference>
<dbReference type="GO" id="GO:0006189">
    <property type="term" value="P:'de novo' IMP biosynthetic process"/>
    <property type="evidence" value="ECO:0007669"/>
    <property type="project" value="UniProtKB-UniRule"/>
</dbReference>
<evidence type="ECO:0000256" key="11">
    <source>
        <dbReference type="HAMAP-Rule" id="MF_00420"/>
    </source>
</evidence>
<feature type="binding site" evidence="11">
    <location>
        <begin position="113"/>
        <end position="116"/>
    </location>
    <ligand>
        <name>substrate</name>
    </ligand>
</feature>
<keyword evidence="2 11" id="KW-0436">Ligase</keyword>
<dbReference type="GO" id="GO:0005737">
    <property type="term" value="C:cytoplasm"/>
    <property type="evidence" value="ECO:0007669"/>
    <property type="project" value="UniProtKB-SubCell"/>
</dbReference>
<dbReference type="InterPro" id="IPR036921">
    <property type="entry name" value="PurM-like_N_sf"/>
</dbReference>
<feature type="binding site" evidence="11">
    <location>
        <position position="287"/>
    </location>
    <ligand>
        <name>Mg(2+)</name>
        <dbReference type="ChEBI" id="CHEBI:18420"/>
        <label>2</label>
    </ligand>
</feature>
<dbReference type="InterPro" id="IPR041609">
    <property type="entry name" value="PurL_linker"/>
</dbReference>
<evidence type="ECO:0000256" key="4">
    <source>
        <dbReference type="ARBA" id="ARBA00022741"/>
    </source>
</evidence>
<keyword evidence="16" id="KW-1185">Reference proteome</keyword>
<comment type="subunit">
    <text evidence="10 11">Monomer. Part of the FGAM synthase complex composed of 1 PurL, 1 PurQ and 2 PurS subunits.</text>
</comment>
<feature type="binding site" evidence="11">
    <location>
        <position position="553"/>
    </location>
    <ligand>
        <name>Mg(2+)</name>
        <dbReference type="ChEBI" id="CHEBI:18420"/>
        <label>1</label>
    </ligand>
</feature>
<comment type="catalytic activity">
    <reaction evidence="8 11">
        <text>N(2)-formyl-N(1)-(5-phospho-beta-D-ribosyl)glycinamide + L-glutamine + ATP + H2O = 2-formamido-N(1)-(5-O-phospho-beta-D-ribosyl)acetamidine + L-glutamate + ADP + phosphate + H(+)</text>
        <dbReference type="Rhea" id="RHEA:17129"/>
        <dbReference type="ChEBI" id="CHEBI:15377"/>
        <dbReference type="ChEBI" id="CHEBI:15378"/>
        <dbReference type="ChEBI" id="CHEBI:29985"/>
        <dbReference type="ChEBI" id="CHEBI:30616"/>
        <dbReference type="ChEBI" id="CHEBI:43474"/>
        <dbReference type="ChEBI" id="CHEBI:58359"/>
        <dbReference type="ChEBI" id="CHEBI:147286"/>
        <dbReference type="ChEBI" id="CHEBI:147287"/>
        <dbReference type="ChEBI" id="CHEBI:456216"/>
        <dbReference type="EC" id="6.3.5.3"/>
    </reaction>
</comment>
<feature type="binding site" evidence="11">
    <location>
        <position position="515"/>
    </location>
    <ligand>
        <name>ATP</name>
        <dbReference type="ChEBI" id="CHEBI:30616"/>
    </ligand>
</feature>
<evidence type="ECO:0000256" key="6">
    <source>
        <dbReference type="ARBA" id="ARBA00022840"/>
    </source>
</evidence>
<feature type="domain" description="Phosphoribosylformylglycinamidine synthase linker" evidence="14">
    <location>
        <begin position="26"/>
        <end position="72"/>
    </location>
</feature>
<evidence type="ECO:0000256" key="2">
    <source>
        <dbReference type="ARBA" id="ARBA00022598"/>
    </source>
</evidence>
<dbReference type="EMBL" id="FTOD01000009">
    <property type="protein sequence ID" value="SIS97896.1"/>
    <property type="molecule type" value="Genomic_DNA"/>
</dbReference>
<dbReference type="FunFam" id="3.90.650.10:FF:000009">
    <property type="entry name" value="Phosphoribosylformylglycinamidine synthase subunit PurL"/>
    <property type="match status" value="1"/>
</dbReference>
<dbReference type="GO" id="GO:0004642">
    <property type="term" value="F:phosphoribosylformylglycinamidine synthase activity"/>
    <property type="evidence" value="ECO:0007669"/>
    <property type="project" value="UniProtKB-UniRule"/>
</dbReference>
<comment type="caution">
    <text evidence="11">Lacks conserved residue(s) required for the propagation of feature annotation.</text>
</comment>
<accession>A0A1N7NHU1</accession>
<dbReference type="SUPFAM" id="SSF56042">
    <property type="entry name" value="PurM C-terminal domain-like"/>
    <property type="match status" value="2"/>
</dbReference>
<keyword evidence="5 11" id="KW-0658">Purine biosynthesis</keyword>
<dbReference type="HAMAP" id="MF_00420">
    <property type="entry name" value="PurL_2"/>
    <property type="match status" value="1"/>
</dbReference>
<proteinExistence type="inferred from homology"/>
<comment type="subcellular location">
    <subcellularLocation>
        <location evidence="11">Cytoplasm</location>
    </subcellularLocation>
</comment>
<evidence type="ECO:0000256" key="9">
    <source>
        <dbReference type="ARBA" id="ARBA00059671"/>
    </source>
</evidence>
<dbReference type="Pfam" id="PF18072">
    <property type="entry name" value="FGAR-AT_linker"/>
    <property type="match status" value="1"/>
</dbReference>
<feature type="binding site" evidence="11">
    <location>
        <position position="135"/>
    </location>
    <ligand>
        <name>substrate</name>
    </ligand>
</feature>
<protein>
    <recommendedName>
        <fullName evidence="11">Phosphoribosylformylglycinamidine synthase subunit PurL</fullName>
        <shortName evidence="11">FGAM synthase</shortName>
        <ecNumber evidence="11">6.3.5.3</ecNumber>
    </recommendedName>
    <alternativeName>
        <fullName evidence="11">Formylglycinamide ribonucleotide amidotransferase subunit II</fullName>
        <shortName evidence="11">FGAR amidotransferase II</shortName>
        <shortName evidence="11">FGAR-AT II</shortName>
    </alternativeName>
    <alternativeName>
        <fullName evidence="11">Glutamine amidotransferase PurL</fullName>
    </alternativeName>
    <alternativeName>
        <fullName evidence="11">Phosphoribosylformylglycinamidine synthase subunit II</fullName>
    </alternativeName>
</protein>
<feature type="domain" description="PurM-like C-terminal" evidence="13">
    <location>
        <begin position="589"/>
        <end position="726"/>
    </location>
</feature>
<feature type="binding site" evidence="11">
    <location>
        <position position="552"/>
    </location>
    <ligand>
        <name>ATP</name>
        <dbReference type="ChEBI" id="CHEBI:30616"/>
    </ligand>
</feature>
<feature type="domain" description="PurM-like N-terminal" evidence="12">
    <location>
        <begin position="93"/>
        <end position="207"/>
    </location>
</feature>
<dbReference type="GO" id="GO:0000287">
    <property type="term" value="F:magnesium ion binding"/>
    <property type="evidence" value="ECO:0007669"/>
    <property type="project" value="UniProtKB-UniRule"/>
</dbReference>
<feature type="binding site" evidence="11">
    <location>
        <position position="259"/>
    </location>
    <ligand>
        <name>substrate</name>
    </ligand>
</feature>
<dbReference type="NCBIfam" id="NF002290">
    <property type="entry name" value="PRK01213.1"/>
    <property type="match status" value="1"/>
</dbReference>
<dbReference type="SUPFAM" id="SSF55326">
    <property type="entry name" value="PurM N-terminal domain-like"/>
    <property type="match status" value="2"/>
</dbReference>
<evidence type="ECO:0000259" key="13">
    <source>
        <dbReference type="Pfam" id="PF02769"/>
    </source>
</evidence>
<dbReference type="EC" id="6.3.5.3" evidence="11"/>
<evidence type="ECO:0000256" key="8">
    <source>
        <dbReference type="ARBA" id="ARBA00052585"/>
    </source>
</evidence>
<evidence type="ECO:0000256" key="1">
    <source>
        <dbReference type="ARBA" id="ARBA00022490"/>
    </source>
</evidence>
<comment type="function">
    <text evidence="9 11">Part of the phosphoribosylformylglycinamidine synthase complex involved in the purines biosynthetic pathway. Catalyzes the ATP-dependent conversion of formylglycinamide ribonucleotide (FGAR) and glutamine to yield formylglycinamidine ribonucleotide (FGAM) and glutamate. The FGAM synthase complex is composed of three subunits. PurQ produces an ammonia molecule by converting glutamine to glutamate. PurL transfers the ammonia molecule to FGAR to form FGAM in an ATP-dependent manner. PurS interacts with PurQ and PurL and is thought to assist in the transfer of the ammonia molecule from PurQ to PurL.</text>
</comment>
<feature type="binding site" evidence="11">
    <location>
        <position position="112"/>
    </location>
    <ligand>
        <name>Mg(2+)</name>
        <dbReference type="ChEBI" id="CHEBI:18420"/>
        <label>1</label>
    </ligand>
</feature>
<evidence type="ECO:0000256" key="3">
    <source>
        <dbReference type="ARBA" id="ARBA00022723"/>
    </source>
</evidence>
<dbReference type="AlphaFoldDB" id="A0A1N7NHU1"/>
<organism evidence="15 16">
    <name type="scientific">Kroppenstedtia eburnea</name>
    <dbReference type="NCBI Taxonomy" id="714067"/>
    <lineage>
        <taxon>Bacteria</taxon>
        <taxon>Bacillati</taxon>
        <taxon>Bacillota</taxon>
        <taxon>Bacilli</taxon>
        <taxon>Bacillales</taxon>
        <taxon>Thermoactinomycetaceae</taxon>
        <taxon>Kroppenstedtia</taxon>
    </lineage>
</organism>
<feature type="binding site" evidence="11">
    <location>
        <position position="110"/>
    </location>
    <ligand>
        <name>ATP</name>
        <dbReference type="ChEBI" id="CHEBI:30616"/>
    </ligand>
</feature>
<dbReference type="FunFam" id="3.30.1330.10:FF:000004">
    <property type="entry name" value="Phosphoribosylformylglycinamidine synthase subunit PurL"/>
    <property type="match status" value="1"/>
</dbReference>
<evidence type="ECO:0000313" key="15">
    <source>
        <dbReference type="EMBL" id="SIS97896.1"/>
    </source>
</evidence>
<feature type="domain" description="PurM-like C-terminal" evidence="13">
    <location>
        <begin position="221"/>
        <end position="375"/>
    </location>
</feature>
<dbReference type="Pfam" id="PF00586">
    <property type="entry name" value="AIRS"/>
    <property type="match status" value="2"/>
</dbReference>
<reference evidence="16" key="1">
    <citation type="submission" date="2017-01" db="EMBL/GenBank/DDBJ databases">
        <authorList>
            <person name="Varghese N."/>
            <person name="Submissions S."/>
        </authorList>
    </citation>
    <scope>NUCLEOTIDE SEQUENCE [LARGE SCALE GENOMIC DNA]</scope>
    <source>
        <strain evidence="16">DSM 45196</strain>
    </source>
</reference>
<evidence type="ECO:0000259" key="12">
    <source>
        <dbReference type="Pfam" id="PF00586"/>
    </source>
</evidence>
<dbReference type="PIRSF" id="PIRSF001587">
    <property type="entry name" value="FGAM_synthase_II"/>
    <property type="match status" value="1"/>
</dbReference>
<sequence>MVQPEQRVMESVVERAAESEPTPVDIRDQQLYLEMGLVPDEYQLIIDHLGRLPNWTELGIYSVMWSEHCSYKNSKPLLRRFPVEGPRVLQGPGEGAGALDIGDGQAVVFKIESHNHPTAVEPFQGAATGVGGIIRDVFSMGARPVALLNSLRFGKLSNPRVRYLFEQAVAGIAHYGNVVGIPTVGGEVDFDDSYEGNPLVNAMCVGVLSHDELQKGIATGTGNPVIYVGASTGRDGIHGATFASEELGEDAEEKRPSVQAGDPFMEKLLLEACLELVKKGILIGIQDMGAAGLTSSSTEMAAKGGAGMVLNLDDVPQRETGMTPYEMMLSESQERMLLVVEKGKEDEVREVLDKWGLASAVVGRVTDDGRYRVRHRGRLVVDIPVNTLVDDAPVVHRKGKEPAYYRQFADLRPEDTLSGVNPQEALKKVLSSPNVASKEWVYRQYDHMVRTSTAVRPGSDAAVIMMEGLDKALAISTDGNGRYVYLDPAKGGAITVAEAARNVVCSGAEPLGVTDGLNFGSPEKPEVFWQLEGAVDGMSEACRVLETPVVGGNVSLYNESKGTIHPTPVVGMVGLVHSRSHITTQEFKQEGDAVFLLGETLPELGGSELQLVMEGNISGRPPQIDLEKEKQLHRVILAAIGKGWVSSAHDCSTGGLATTLAESCFGRSLGAVIRMETPLDPTVCLFSESQSRVVLSVPGEYADALMELAADHGVVCTRIGTVGGDSLTVAINGKHVIDAPVQQLKTDWEGAIPWAMNPSSTN</sequence>
<dbReference type="PANTHER" id="PTHR43555:SF1">
    <property type="entry name" value="PHOSPHORIBOSYLFORMYLGLYCINAMIDINE SYNTHASE SUBUNIT PURL"/>
    <property type="match status" value="1"/>
</dbReference>
<keyword evidence="1 11" id="KW-0963">Cytoplasm</keyword>
<evidence type="ECO:0000256" key="7">
    <source>
        <dbReference type="ARBA" id="ARBA00022842"/>
    </source>
</evidence>
<evidence type="ECO:0000256" key="10">
    <source>
        <dbReference type="ARBA" id="ARBA00064392"/>
    </source>
</evidence>
<dbReference type="NCBIfam" id="TIGR01736">
    <property type="entry name" value="FGAM_synth_II"/>
    <property type="match status" value="1"/>
</dbReference>
<keyword evidence="4 11" id="KW-0547">Nucleotide-binding</keyword>
<evidence type="ECO:0000256" key="5">
    <source>
        <dbReference type="ARBA" id="ARBA00022755"/>
    </source>
</evidence>
<evidence type="ECO:0000259" key="14">
    <source>
        <dbReference type="Pfam" id="PF18072"/>
    </source>
</evidence>
<feature type="binding site" evidence="11">
    <location>
        <position position="136"/>
    </location>
    <ligand>
        <name>Mg(2+)</name>
        <dbReference type="ChEBI" id="CHEBI:18420"/>
        <label>2</label>
    </ligand>
</feature>
<dbReference type="PANTHER" id="PTHR43555">
    <property type="entry name" value="PHOSPHORIBOSYLFORMYLGLYCINAMIDINE SYNTHASE SUBUNIT PURL"/>
    <property type="match status" value="1"/>
</dbReference>
<evidence type="ECO:0000313" key="16">
    <source>
        <dbReference type="Proteomes" id="UP000186795"/>
    </source>
</evidence>
<dbReference type="Gene3D" id="3.30.1330.10">
    <property type="entry name" value="PurM-like, N-terminal domain"/>
    <property type="match status" value="2"/>
</dbReference>
<feature type="binding site" evidence="11">
    <location>
        <position position="555"/>
    </location>
    <ligand>
        <name>substrate</name>
    </ligand>
</feature>
<name>A0A1N7NHU1_9BACL</name>
<keyword evidence="3 11" id="KW-0479">Metal-binding</keyword>
<dbReference type="InterPro" id="IPR016188">
    <property type="entry name" value="PurM-like_N"/>
</dbReference>
<keyword evidence="7 11" id="KW-0460">Magnesium</keyword>
<dbReference type="InterPro" id="IPR036676">
    <property type="entry name" value="PurM-like_C_sf"/>
</dbReference>
<comment type="similarity">
    <text evidence="11">Belongs to the FGAMS family.</text>
</comment>